<reference evidence="3" key="1">
    <citation type="journal article" date="2020" name="Nature">
        <title>Giant virus diversity and host interactions through global metagenomics.</title>
        <authorList>
            <person name="Schulz F."/>
            <person name="Roux S."/>
            <person name="Paez-Espino D."/>
            <person name="Jungbluth S."/>
            <person name="Walsh D.A."/>
            <person name="Denef V.J."/>
            <person name="McMahon K.D."/>
            <person name="Konstantinidis K.T."/>
            <person name="Eloe-Fadrosh E.A."/>
            <person name="Kyrpides N.C."/>
            <person name="Woyke T."/>
        </authorList>
    </citation>
    <scope>NUCLEOTIDE SEQUENCE</scope>
    <source>
        <strain evidence="3">GVMAG-M-3300023179-114</strain>
    </source>
</reference>
<evidence type="ECO:0000259" key="2">
    <source>
        <dbReference type="PROSITE" id="PS50011"/>
    </source>
</evidence>
<name>A0A6C0E2D1_9ZZZZ</name>
<protein>
    <recommendedName>
        <fullName evidence="2">Protein kinase domain-containing protein</fullName>
    </recommendedName>
</protein>
<dbReference type="EMBL" id="MN739728">
    <property type="protein sequence ID" value="QHT23204.1"/>
    <property type="molecule type" value="Genomic_DNA"/>
</dbReference>
<dbReference type="PROSITE" id="PS50011">
    <property type="entry name" value="PROTEIN_KINASE_DOM"/>
    <property type="match status" value="1"/>
</dbReference>
<dbReference type="GO" id="GO:0005524">
    <property type="term" value="F:ATP binding"/>
    <property type="evidence" value="ECO:0007669"/>
    <property type="project" value="InterPro"/>
</dbReference>
<dbReference type="InterPro" id="IPR011009">
    <property type="entry name" value="Kinase-like_dom_sf"/>
</dbReference>
<dbReference type="GO" id="GO:0004672">
    <property type="term" value="F:protein kinase activity"/>
    <property type="evidence" value="ECO:0007669"/>
    <property type="project" value="InterPro"/>
</dbReference>
<dbReference type="InterPro" id="IPR008271">
    <property type="entry name" value="Ser/Thr_kinase_AS"/>
</dbReference>
<evidence type="ECO:0000256" key="1">
    <source>
        <dbReference type="SAM" id="MobiDB-lite"/>
    </source>
</evidence>
<sequence length="416" mass="49295">MKIHTFKHPTPSRNKTRKTKGGKVIGSGGFGCIFRPALKCKTQKRKKNQTIGYSDQVTKLMTVNHAKKEYVEITKYNNILDKIPNYKNYFLLGDVTLCEPDELTHDDLKNYKEKCKALNKKGITEGQINTSLNQVLALNMPNGGIDIESFLETNPSKQQLLQLNRCLIQLLNKAIIPMNTLHVYHCDIKDSNVLVENIKDTSMYTRLIDWGLSTRYSGEHRIPHVLTRRPFQFNVPFSIILFTSEFIQYYNDFLKKHETPDYFMIREFVINYIFAWIDIRGKGHLKTINKIMIQLFINDIPVIHKNKRKNFIVYDFTYYYIIEYISRILEKYTYDKKFHLYEYFSKVFIKNIDIWGFVMIYLPILERLHDTKDKMSQEETNMFKTLKYIFVHFLFETPVDPIDTSKLIQQLNHLNL</sequence>
<dbReference type="PROSITE" id="PS00108">
    <property type="entry name" value="PROTEIN_KINASE_ST"/>
    <property type="match status" value="1"/>
</dbReference>
<organism evidence="3">
    <name type="scientific">viral metagenome</name>
    <dbReference type="NCBI Taxonomy" id="1070528"/>
    <lineage>
        <taxon>unclassified sequences</taxon>
        <taxon>metagenomes</taxon>
        <taxon>organismal metagenomes</taxon>
    </lineage>
</organism>
<dbReference type="Gene3D" id="1.10.510.10">
    <property type="entry name" value="Transferase(Phosphotransferase) domain 1"/>
    <property type="match status" value="1"/>
</dbReference>
<dbReference type="AlphaFoldDB" id="A0A6C0E2D1"/>
<feature type="region of interest" description="Disordered" evidence="1">
    <location>
        <begin position="1"/>
        <end position="21"/>
    </location>
</feature>
<dbReference type="InterPro" id="IPR000719">
    <property type="entry name" value="Prot_kinase_dom"/>
</dbReference>
<accession>A0A6C0E2D1</accession>
<evidence type="ECO:0000313" key="3">
    <source>
        <dbReference type="EMBL" id="QHT23204.1"/>
    </source>
</evidence>
<dbReference type="SUPFAM" id="SSF56112">
    <property type="entry name" value="Protein kinase-like (PK-like)"/>
    <property type="match status" value="1"/>
</dbReference>
<feature type="domain" description="Protein kinase" evidence="2">
    <location>
        <begin position="19"/>
        <end position="416"/>
    </location>
</feature>
<proteinExistence type="predicted"/>